<dbReference type="Gene3D" id="1.25.40.390">
    <property type="match status" value="1"/>
</dbReference>
<dbReference type="Pfam" id="PF14322">
    <property type="entry name" value="SusD-like_3"/>
    <property type="match status" value="1"/>
</dbReference>
<comment type="similarity">
    <text evidence="2">Belongs to the SusD family.</text>
</comment>
<gene>
    <name evidence="8" type="ORF">INE88_02140</name>
</gene>
<evidence type="ECO:0000259" key="6">
    <source>
        <dbReference type="Pfam" id="PF07980"/>
    </source>
</evidence>
<dbReference type="Proteomes" id="UP000679226">
    <property type="component" value="Chromosome"/>
</dbReference>
<evidence type="ECO:0000256" key="1">
    <source>
        <dbReference type="ARBA" id="ARBA00004442"/>
    </source>
</evidence>
<name>A0A975KGJ2_9BACE</name>
<dbReference type="SUPFAM" id="SSF48452">
    <property type="entry name" value="TPR-like"/>
    <property type="match status" value="1"/>
</dbReference>
<accession>A0A975KGJ2</accession>
<organism evidence="8 9">
    <name type="scientific">Bacteroides eggerthii</name>
    <dbReference type="NCBI Taxonomy" id="28111"/>
    <lineage>
        <taxon>Bacteria</taxon>
        <taxon>Pseudomonadati</taxon>
        <taxon>Bacteroidota</taxon>
        <taxon>Bacteroidia</taxon>
        <taxon>Bacteroidales</taxon>
        <taxon>Bacteroidaceae</taxon>
        <taxon>Bacteroides</taxon>
    </lineage>
</organism>
<dbReference type="CDD" id="cd08977">
    <property type="entry name" value="SusD"/>
    <property type="match status" value="1"/>
</dbReference>
<sequence>MKFKILFLISIWSVCNSCEDTLTEAPDSYYQRKDFFVNISNAQLATKGVYHVLSTIYGDKDGMAIPCSDDTYYTSGTGSDNGRRDITHYNVKPSNTWINAVWKGKYESINRANYTISGIESMKNYQSSDELKELVAEVKFLRAQAALDLVRYWGDVPFKTNYSDNYEDTYLPRTDRESIYEQIIDDLAFAKKHLPWADASSSPERATQGAARALLMRTLLTRAGYSLKPDGKMTRPDEETRQKYFKAVINEWEAFQENGYHRFYAAGYPNLFKDFSAGILNSEESLFEIAFLIPTNKGYWGSNNGPLVAAPGISPLEASQFMGRANATFRVVPEWKDFFEEKDTRRDIMICTYKYVWDPETYNHVKVENKNARDWYPGKWRREWMPIGYEDPNLTNVNFCLLRYADVVLMAAEAYNELGDTPTAWGLLNSVRRRAGATEITSSNYTTLLKAPKVYNLDFINDKDEAGRFRTALYWERGFELAFEGQRKYDLIRWGIIKEALVLFSNNINTSINNATQTNYPAGKNFQKGKHELLPIPEDELQINYKLNNLNNPGY</sequence>
<dbReference type="KEGG" id="beg:INE88_02140"/>
<dbReference type="GO" id="GO:0009279">
    <property type="term" value="C:cell outer membrane"/>
    <property type="evidence" value="ECO:0007669"/>
    <property type="project" value="UniProtKB-SubCell"/>
</dbReference>
<feature type="domain" description="RagB/SusD" evidence="6">
    <location>
        <begin position="338"/>
        <end position="555"/>
    </location>
</feature>
<dbReference type="EMBL" id="CP072227">
    <property type="protein sequence ID" value="QUT45320.1"/>
    <property type="molecule type" value="Genomic_DNA"/>
</dbReference>
<evidence type="ECO:0000313" key="8">
    <source>
        <dbReference type="EMBL" id="QUT45320.1"/>
    </source>
</evidence>
<keyword evidence="4" id="KW-0472">Membrane</keyword>
<dbReference type="InterPro" id="IPR011990">
    <property type="entry name" value="TPR-like_helical_dom_sf"/>
</dbReference>
<dbReference type="InterPro" id="IPR012944">
    <property type="entry name" value="SusD_RagB_dom"/>
</dbReference>
<dbReference type="RefSeq" id="WP_211453843.1">
    <property type="nucleotide sequence ID" value="NZ_CP072227.1"/>
</dbReference>
<reference evidence="8" key="1">
    <citation type="journal article" date="2021" name="PLoS Genet.">
        <title>Mobile Type VI secretion system loci of the gut Bacteroidales display extensive intra-ecosystem transfer, multi-species spread and geographical clustering.</title>
        <authorList>
            <person name="Garcia-Bayona L."/>
            <person name="Coyne M.J."/>
            <person name="Comstock L.E."/>
        </authorList>
    </citation>
    <scope>NUCLEOTIDE SEQUENCE</scope>
    <source>
        <strain evidence="8">CL11T00C20</strain>
    </source>
</reference>
<evidence type="ECO:0000256" key="5">
    <source>
        <dbReference type="ARBA" id="ARBA00023237"/>
    </source>
</evidence>
<dbReference type="Pfam" id="PF07980">
    <property type="entry name" value="SusD_RagB"/>
    <property type="match status" value="1"/>
</dbReference>
<dbReference type="InterPro" id="IPR033985">
    <property type="entry name" value="SusD-like_N"/>
</dbReference>
<evidence type="ECO:0000313" key="9">
    <source>
        <dbReference type="Proteomes" id="UP000679226"/>
    </source>
</evidence>
<evidence type="ECO:0000256" key="3">
    <source>
        <dbReference type="ARBA" id="ARBA00022729"/>
    </source>
</evidence>
<evidence type="ECO:0000259" key="7">
    <source>
        <dbReference type="Pfam" id="PF14322"/>
    </source>
</evidence>
<comment type="subcellular location">
    <subcellularLocation>
        <location evidence="1">Cell outer membrane</location>
    </subcellularLocation>
</comment>
<keyword evidence="3" id="KW-0732">Signal</keyword>
<protein>
    <submittedName>
        <fullName evidence="8">SusD-like protein P2</fullName>
    </submittedName>
</protein>
<dbReference type="AlphaFoldDB" id="A0A975KGJ2"/>
<keyword evidence="5" id="KW-0998">Cell outer membrane</keyword>
<proteinExistence type="inferred from homology"/>
<evidence type="ECO:0000256" key="4">
    <source>
        <dbReference type="ARBA" id="ARBA00023136"/>
    </source>
</evidence>
<feature type="domain" description="SusD-like N-terminal" evidence="7">
    <location>
        <begin position="90"/>
        <end position="218"/>
    </location>
</feature>
<evidence type="ECO:0000256" key="2">
    <source>
        <dbReference type="ARBA" id="ARBA00006275"/>
    </source>
</evidence>